<dbReference type="InterPro" id="IPR018483">
    <property type="entry name" value="Carb_kinase_FGGY_CS"/>
</dbReference>
<dbReference type="PANTHER" id="PTHR43095">
    <property type="entry name" value="SUGAR KINASE"/>
    <property type="match status" value="1"/>
</dbReference>
<evidence type="ECO:0000256" key="4">
    <source>
        <dbReference type="RuleBase" id="RU003733"/>
    </source>
</evidence>
<feature type="domain" description="Carbohydrate kinase FGGY N-terminal" evidence="5">
    <location>
        <begin position="4"/>
        <end position="245"/>
    </location>
</feature>
<dbReference type="GO" id="GO:0016773">
    <property type="term" value="F:phosphotransferase activity, alcohol group as acceptor"/>
    <property type="evidence" value="ECO:0007669"/>
    <property type="project" value="InterPro"/>
</dbReference>
<gene>
    <name evidence="7" type="ORF">ASILVAE211_15140</name>
</gene>
<reference evidence="7" key="1">
    <citation type="journal article" date="2021" name="Microorganisms">
        <title>Acidisoma silvae sp. nov. and Acidisomacellulosilytica sp. nov., Two Acidophilic Bacteria Isolated from Decaying Wood, Hydrolyzing Cellulose and Producing Poly-3-hydroxybutyrate.</title>
        <authorList>
            <person name="Mieszkin S."/>
            <person name="Pouder E."/>
            <person name="Uroz S."/>
            <person name="Simon-Colin C."/>
            <person name="Alain K."/>
        </authorList>
    </citation>
    <scope>NUCLEOTIDE SEQUENCE</scope>
    <source>
        <strain evidence="7">HW T2.11</strain>
    </source>
</reference>
<dbReference type="PROSITE" id="PS00445">
    <property type="entry name" value="FGGY_KINASES_2"/>
    <property type="match status" value="1"/>
</dbReference>
<dbReference type="InterPro" id="IPR018485">
    <property type="entry name" value="FGGY_C"/>
</dbReference>
<dbReference type="SUPFAM" id="SSF53067">
    <property type="entry name" value="Actin-like ATPase domain"/>
    <property type="match status" value="2"/>
</dbReference>
<evidence type="ECO:0000313" key="8">
    <source>
        <dbReference type="Proteomes" id="UP000708298"/>
    </source>
</evidence>
<proteinExistence type="inferred from homology"/>
<dbReference type="GO" id="GO:0005975">
    <property type="term" value="P:carbohydrate metabolic process"/>
    <property type="evidence" value="ECO:0007669"/>
    <property type="project" value="InterPro"/>
</dbReference>
<evidence type="ECO:0000256" key="2">
    <source>
        <dbReference type="ARBA" id="ARBA00022679"/>
    </source>
</evidence>
<dbReference type="EMBL" id="JAESVB010000006">
    <property type="protein sequence ID" value="MCB8876527.1"/>
    <property type="molecule type" value="Genomic_DNA"/>
</dbReference>
<dbReference type="GO" id="GO:0016301">
    <property type="term" value="F:kinase activity"/>
    <property type="evidence" value="ECO:0007669"/>
    <property type="project" value="UniProtKB-KW"/>
</dbReference>
<comment type="similarity">
    <text evidence="1 4">Belongs to the FGGY kinase family.</text>
</comment>
<name>A0A964DZW5_9PROT</name>
<comment type="caution">
    <text evidence="7">The sequence shown here is derived from an EMBL/GenBank/DDBJ whole genome shotgun (WGS) entry which is preliminary data.</text>
</comment>
<evidence type="ECO:0000259" key="5">
    <source>
        <dbReference type="Pfam" id="PF00370"/>
    </source>
</evidence>
<evidence type="ECO:0000313" key="7">
    <source>
        <dbReference type="EMBL" id="MCB8876527.1"/>
    </source>
</evidence>
<protein>
    <submittedName>
        <fullName evidence="7">FGGY-family carbohydrate kinase</fullName>
    </submittedName>
</protein>
<dbReference type="InterPro" id="IPR043129">
    <property type="entry name" value="ATPase_NBD"/>
</dbReference>
<feature type="domain" description="Carbohydrate kinase FGGY C-terminal" evidence="6">
    <location>
        <begin position="286"/>
        <end position="446"/>
    </location>
</feature>
<dbReference type="Proteomes" id="UP000708298">
    <property type="component" value="Unassembled WGS sequence"/>
</dbReference>
<dbReference type="InterPro" id="IPR018484">
    <property type="entry name" value="FGGY_N"/>
</dbReference>
<keyword evidence="8" id="KW-1185">Reference proteome</keyword>
<dbReference type="PANTHER" id="PTHR43095:SF5">
    <property type="entry name" value="XYLULOSE KINASE"/>
    <property type="match status" value="1"/>
</dbReference>
<keyword evidence="3 4" id="KW-0418">Kinase</keyword>
<accession>A0A964DZW5</accession>
<keyword evidence="2 4" id="KW-0808">Transferase</keyword>
<evidence type="ECO:0000256" key="3">
    <source>
        <dbReference type="ARBA" id="ARBA00022777"/>
    </source>
</evidence>
<dbReference type="Pfam" id="PF02782">
    <property type="entry name" value="FGGY_C"/>
    <property type="match status" value="1"/>
</dbReference>
<reference evidence="7" key="2">
    <citation type="submission" date="2021-01" db="EMBL/GenBank/DDBJ databases">
        <authorList>
            <person name="Mieszkin S."/>
            <person name="Pouder E."/>
            <person name="Alain K."/>
        </authorList>
    </citation>
    <scope>NUCLEOTIDE SEQUENCE</scope>
    <source>
        <strain evidence="7">HW T2.11</strain>
    </source>
</reference>
<sequence>MPAVIGIDIGTTSTIGILIDLPGRIVSVTSRPVELVSLHAGWAEEDPDQWWRNTCAIIGDLLAAEPALAGSLVGIGVAGMVPAMVMLDAKGEVIRRSIQQSDGRATAEVDALMAGVDNASFLRRTGNGVTQQIVATKLRWLEKHEPEAFARIATLFGSYDFINWKLTGEKRLEHNWALEAGFVDLADGRIADDLVALGGIAPGMLPPIAESQAVIGHVSAQAAAETGLPMGLPVVAGTADHVASAYAAGVINSGDVLLKFGGAGDVLIAVDSAIPDRRIFLDRHVIPDRFMPNGCMAATGSMLNWIVAGFASGAVAGQDNPHAYLDSLAAEIAPGSDGVFLLPYVLGEKSPVQDPLARGTISGLSLNHTVAHLWRAALEGVGYAFLHHLEVFRELGYPVRRLLVSDGGSRSRVWMQIVADIIQMPVQRLDGHPGSCLGSAWVAAIGAGATEDWSGASRLVSYGEVITPNPANAAVYAKGYTQFRDLYARLAPWFAENGEG</sequence>
<dbReference type="InterPro" id="IPR000577">
    <property type="entry name" value="Carb_kinase_FGGY"/>
</dbReference>
<dbReference type="Gene3D" id="3.30.420.40">
    <property type="match status" value="2"/>
</dbReference>
<dbReference type="InterPro" id="IPR050406">
    <property type="entry name" value="FGGY_Carb_Kinase"/>
</dbReference>
<evidence type="ECO:0000256" key="1">
    <source>
        <dbReference type="ARBA" id="ARBA00009156"/>
    </source>
</evidence>
<dbReference type="CDD" id="cd07804">
    <property type="entry name" value="ASKHA_NBD_FGGY_RrXK-like"/>
    <property type="match status" value="1"/>
</dbReference>
<dbReference type="Pfam" id="PF00370">
    <property type="entry name" value="FGGY_N"/>
    <property type="match status" value="1"/>
</dbReference>
<dbReference type="RefSeq" id="WP_227322179.1">
    <property type="nucleotide sequence ID" value="NZ_JAESVB010000006.1"/>
</dbReference>
<dbReference type="AlphaFoldDB" id="A0A964DZW5"/>
<evidence type="ECO:0000259" key="6">
    <source>
        <dbReference type="Pfam" id="PF02782"/>
    </source>
</evidence>
<dbReference type="PIRSF" id="PIRSF000538">
    <property type="entry name" value="GlpK"/>
    <property type="match status" value="1"/>
</dbReference>
<organism evidence="7 8">
    <name type="scientific">Acidisoma silvae</name>
    <dbReference type="NCBI Taxonomy" id="2802396"/>
    <lineage>
        <taxon>Bacteria</taxon>
        <taxon>Pseudomonadati</taxon>
        <taxon>Pseudomonadota</taxon>
        <taxon>Alphaproteobacteria</taxon>
        <taxon>Acetobacterales</taxon>
        <taxon>Acidocellaceae</taxon>
        <taxon>Acidisoma</taxon>
    </lineage>
</organism>